<dbReference type="KEGG" id="vg:16834821"/>
<keyword evidence="2" id="KW-1185">Reference proteome</keyword>
<dbReference type="RefSeq" id="YP_008530922.1">
    <property type="nucleotide sequence ID" value="NC_022328.1"/>
</dbReference>
<dbReference type="Proteomes" id="UP000016711">
    <property type="component" value="Segment"/>
</dbReference>
<proteinExistence type="predicted"/>
<dbReference type="EMBL" id="KF279411">
    <property type="protein sequence ID" value="AGU91961.1"/>
    <property type="molecule type" value="Genomic_DNA"/>
</dbReference>
<reference evidence="1 2" key="1">
    <citation type="submission" date="2013-06" db="EMBL/GenBank/DDBJ databases">
        <authorList>
            <person name="Adawi E.C."/>
            <person name="Merrill C.A."/>
            <person name="Sargent C.J."/>
            <person name="Fisher J.N."/>
            <person name="Gardner A.V."/>
            <person name="Lunt B.L."/>
            <person name="Merrill B.D."/>
            <person name="Breakwell D.P."/>
            <person name="Burnett S.H."/>
            <person name="Grose J.H."/>
        </authorList>
    </citation>
    <scope>NUCLEOTIDE SEQUENCE [LARGE SCALE GENOMIC DNA]</scope>
</reference>
<evidence type="ECO:0000313" key="1">
    <source>
        <dbReference type="EMBL" id="AGU91961.1"/>
    </source>
</evidence>
<accession>T2A7C1</accession>
<organism evidence="1 2">
    <name type="scientific">Mycobacterium phage Adawi</name>
    <dbReference type="NCBI Taxonomy" id="1354507"/>
    <lineage>
        <taxon>Viruses</taxon>
        <taxon>Duplodnaviria</taxon>
        <taxon>Heunggongvirae</taxon>
        <taxon>Uroviricota</taxon>
        <taxon>Caudoviricetes</taxon>
        <taxon>Bclasvirinae</taxon>
        <taxon>Coopervirus</taxon>
        <taxon>Coopervirus adawi</taxon>
    </lineage>
</organism>
<dbReference type="GeneID" id="16834821"/>
<evidence type="ECO:0000313" key="2">
    <source>
        <dbReference type="Proteomes" id="UP000016711"/>
    </source>
</evidence>
<dbReference type="OrthoDB" id="4625at10239"/>
<sequence>MAWAPPSKPGDTDPLIVPAKAYLRRFSYGKGLDDTPIYTAEFGQALMTFAPKRNAEIDAGTKAKPYVNVGGVFDWAMKKQLGLLEPAPPPPPGPRHAALVFRGTGGVIGLDYVSQVCQGAADLVEEFNPEFPASMGGLPPGAPGTPSARDAINIGYRSGVNWIRQNPDRTIVLGGYSLGEIVAAMLTEALLKPGGELYEHRDRFVCSFHIGPPARPEGASFYGGTAAPGVGISSWRMDPTLARDPRNLWLCDPEDMYGAIPVPVPGGTGDIMETVFDLVTESALNDPLGTLQAMIPHLLEIAQDAGIFGLIGLGNAGPATSGGLLGGLLGGAGGLLGAGTALLNPLAVVPMLLPLFVGVLPGLIAGIGGGVGGNLTGPAAAAQAAVLGMKFLVAGTRPHIEYHLREVWPGQTYLGLGIQHVRDWSARTPVG</sequence>
<gene>
    <name evidence="1" type="ORF">ADAWI_43</name>
</gene>
<dbReference type="InterPro" id="IPR029058">
    <property type="entry name" value="AB_hydrolase_fold"/>
</dbReference>
<name>T2A7C1_9CAUD</name>
<dbReference type="Gene3D" id="3.40.50.1820">
    <property type="entry name" value="alpha/beta hydrolase"/>
    <property type="match status" value="1"/>
</dbReference>
<protein>
    <submittedName>
        <fullName evidence="1">Lysin B</fullName>
    </submittedName>
</protein>
<dbReference type="SUPFAM" id="SSF53474">
    <property type="entry name" value="alpha/beta-Hydrolases"/>
    <property type="match status" value="1"/>
</dbReference>